<keyword evidence="9" id="KW-1185">Reference proteome</keyword>
<keyword evidence="3 6" id="KW-0812">Transmembrane</keyword>
<dbReference type="InterPro" id="IPR005829">
    <property type="entry name" value="Sugar_transporter_CS"/>
</dbReference>
<dbReference type="SUPFAM" id="SSF103473">
    <property type="entry name" value="MFS general substrate transporter"/>
    <property type="match status" value="1"/>
</dbReference>
<dbReference type="InterPro" id="IPR020846">
    <property type="entry name" value="MFS_dom"/>
</dbReference>
<dbReference type="EMBL" id="JAENHM010000063">
    <property type="protein sequence ID" value="MBK1840382.1"/>
    <property type="molecule type" value="Genomic_DNA"/>
</dbReference>
<dbReference type="PANTHER" id="PTHR43124">
    <property type="entry name" value="PURINE EFFLUX PUMP PBUE"/>
    <property type="match status" value="1"/>
</dbReference>
<proteinExistence type="predicted"/>
<feature type="transmembrane region" description="Helical" evidence="6">
    <location>
        <begin position="170"/>
        <end position="190"/>
    </location>
</feature>
<evidence type="ECO:0000256" key="5">
    <source>
        <dbReference type="ARBA" id="ARBA00023136"/>
    </source>
</evidence>
<evidence type="ECO:0000256" key="6">
    <source>
        <dbReference type="SAM" id="Phobius"/>
    </source>
</evidence>
<dbReference type="Pfam" id="PF07690">
    <property type="entry name" value="MFS_1"/>
    <property type="match status" value="2"/>
</dbReference>
<dbReference type="InterPro" id="IPR036259">
    <property type="entry name" value="MFS_trans_sf"/>
</dbReference>
<feature type="transmembrane region" description="Helical" evidence="6">
    <location>
        <begin position="266"/>
        <end position="287"/>
    </location>
</feature>
<organism evidence="8 9">
    <name type="scientific">Azospirillum endophyticum</name>
    <dbReference type="NCBI Taxonomy" id="2800326"/>
    <lineage>
        <taxon>Bacteria</taxon>
        <taxon>Pseudomonadati</taxon>
        <taxon>Pseudomonadota</taxon>
        <taxon>Alphaproteobacteria</taxon>
        <taxon>Rhodospirillales</taxon>
        <taxon>Azospirillaceae</taxon>
        <taxon>Azospirillum</taxon>
    </lineage>
</organism>
<evidence type="ECO:0000256" key="4">
    <source>
        <dbReference type="ARBA" id="ARBA00022989"/>
    </source>
</evidence>
<evidence type="ECO:0000256" key="3">
    <source>
        <dbReference type="ARBA" id="ARBA00022692"/>
    </source>
</evidence>
<comment type="subcellular location">
    <subcellularLocation>
        <location evidence="1">Cell membrane</location>
        <topology evidence="1">Multi-pass membrane protein</topology>
    </subcellularLocation>
</comment>
<keyword evidence="4 6" id="KW-1133">Transmembrane helix</keyword>
<feature type="transmembrane region" description="Helical" evidence="6">
    <location>
        <begin position="394"/>
        <end position="415"/>
    </location>
</feature>
<feature type="transmembrane region" description="Helical" evidence="6">
    <location>
        <begin position="18"/>
        <end position="40"/>
    </location>
</feature>
<dbReference type="PROSITE" id="PS00217">
    <property type="entry name" value="SUGAR_TRANSPORT_2"/>
    <property type="match status" value="1"/>
</dbReference>
<sequence>MTTDALSVPAPFPAPRPIWLVLLCASRFAASLSFMVYAGALGPAMQAWGMSAGEAGSIQTAFNVGYALSLVGSSWFADSLGAKRVFLWASWATALTGIAFAVFARSAESGLLLFALMGLTQGGTYAPSIMLVAQGVPAARRGAAVGWLLAAGSLGYFGSIALAAGLAERFGYEAAFIACGLGPLLAALLATPGLRGRANLVAAGPARRLRGAFRFLADRRSFLLTAGYTTHCWELLGMWAWLPAFLTASLAGTGGAGTGGAGSDGAGLRGLWIAGAIHISGFLSSLLMGRASDRLGRRAVLVAMGLLGAACSFSIGWMDGMPLALVLAVAALYGFSALGDSPVLSTAMTESVEPGSLGAALAVRSILGFGAGGAAPLAVGLMLDHAGGSGGSGWGWGFALLGVGGGLATVCALLLPADRPNRS</sequence>
<keyword evidence="2" id="KW-1003">Cell membrane</keyword>
<feature type="transmembrane region" description="Helical" evidence="6">
    <location>
        <begin position="299"/>
        <end position="317"/>
    </location>
</feature>
<gene>
    <name evidence="8" type="ORF">JHL17_23545</name>
</gene>
<reference evidence="9" key="1">
    <citation type="submission" date="2021-01" db="EMBL/GenBank/DDBJ databases">
        <title>Genome public.</title>
        <authorList>
            <person name="Liu C."/>
            <person name="Sun Q."/>
        </authorList>
    </citation>
    <scope>NUCLEOTIDE SEQUENCE [LARGE SCALE GENOMIC DNA]</scope>
    <source>
        <strain evidence="9">YIM B02556</strain>
    </source>
</reference>
<comment type="caution">
    <text evidence="8">The sequence shown here is derived from an EMBL/GenBank/DDBJ whole genome shotgun (WGS) entry which is preliminary data.</text>
</comment>
<dbReference type="PROSITE" id="PS00216">
    <property type="entry name" value="SUGAR_TRANSPORT_1"/>
    <property type="match status" value="1"/>
</dbReference>
<dbReference type="PROSITE" id="PS50850">
    <property type="entry name" value="MFS"/>
    <property type="match status" value="1"/>
</dbReference>
<feature type="transmembrane region" description="Helical" evidence="6">
    <location>
        <begin position="85"/>
        <end position="104"/>
    </location>
</feature>
<dbReference type="Proteomes" id="UP000652760">
    <property type="component" value="Unassembled WGS sequence"/>
</dbReference>
<feature type="transmembrane region" description="Helical" evidence="6">
    <location>
        <begin position="145"/>
        <end position="164"/>
    </location>
</feature>
<evidence type="ECO:0000313" key="8">
    <source>
        <dbReference type="EMBL" id="MBK1840382.1"/>
    </source>
</evidence>
<dbReference type="Gene3D" id="1.20.1250.20">
    <property type="entry name" value="MFS general substrate transporter like domains"/>
    <property type="match status" value="2"/>
</dbReference>
<feature type="transmembrane region" description="Helical" evidence="6">
    <location>
        <begin position="323"/>
        <end position="345"/>
    </location>
</feature>
<evidence type="ECO:0000313" key="9">
    <source>
        <dbReference type="Proteomes" id="UP000652760"/>
    </source>
</evidence>
<name>A0ABS1FAD1_9PROT</name>
<evidence type="ECO:0000256" key="1">
    <source>
        <dbReference type="ARBA" id="ARBA00004651"/>
    </source>
</evidence>
<feature type="transmembrane region" description="Helical" evidence="6">
    <location>
        <begin position="110"/>
        <end position="133"/>
    </location>
</feature>
<keyword evidence="5 6" id="KW-0472">Membrane</keyword>
<feature type="transmembrane region" description="Helical" evidence="6">
    <location>
        <begin position="357"/>
        <end position="382"/>
    </location>
</feature>
<dbReference type="PANTHER" id="PTHR43124:SF3">
    <property type="entry name" value="CHLORAMPHENICOL EFFLUX PUMP RV0191"/>
    <property type="match status" value="1"/>
</dbReference>
<feature type="domain" description="Major facilitator superfamily (MFS) profile" evidence="7">
    <location>
        <begin position="19"/>
        <end position="420"/>
    </location>
</feature>
<dbReference type="InterPro" id="IPR050189">
    <property type="entry name" value="MFS_Efflux_Transporters"/>
</dbReference>
<protein>
    <submittedName>
        <fullName evidence="8">MFS transporter</fullName>
    </submittedName>
</protein>
<evidence type="ECO:0000256" key="2">
    <source>
        <dbReference type="ARBA" id="ARBA00022475"/>
    </source>
</evidence>
<accession>A0ABS1FAD1</accession>
<dbReference type="InterPro" id="IPR011701">
    <property type="entry name" value="MFS"/>
</dbReference>
<evidence type="ECO:0000259" key="7">
    <source>
        <dbReference type="PROSITE" id="PS50850"/>
    </source>
</evidence>
<dbReference type="RefSeq" id="WP_200196919.1">
    <property type="nucleotide sequence ID" value="NZ_JAENHM010000063.1"/>
</dbReference>
<feature type="transmembrane region" description="Helical" evidence="6">
    <location>
        <begin position="222"/>
        <end position="246"/>
    </location>
</feature>